<proteinExistence type="predicted"/>
<dbReference type="AlphaFoldDB" id="A0A1J5SKW2"/>
<comment type="caution">
    <text evidence="1">The sequence shown here is derived from an EMBL/GenBank/DDBJ whole genome shotgun (WGS) entry which is preliminary data.</text>
</comment>
<organism evidence="1">
    <name type="scientific">mine drainage metagenome</name>
    <dbReference type="NCBI Taxonomy" id="410659"/>
    <lineage>
        <taxon>unclassified sequences</taxon>
        <taxon>metagenomes</taxon>
        <taxon>ecological metagenomes</taxon>
    </lineage>
</organism>
<name>A0A1J5SKW2_9ZZZZ</name>
<dbReference type="Gene3D" id="2.60.120.620">
    <property type="entry name" value="q2cbj1_9rhob like domain"/>
    <property type="match status" value="1"/>
</dbReference>
<accession>A0A1J5SKW2</accession>
<dbReference type="EMBL" id="MLJW01000075">
    <property type="protein sequence ID" value="OIR02340.1"/>
    <property type="molecule type" value="Genomic_DNA"/>
</dbReference>
<protein>
    <recommendedName>
        <fullName evidence="2">2OG-Fe(II) oxygenase</fullName>
    </recommendedName>
</protein>
<reference evidence="1" key="1">
    <citation type="submission" date="2016-10" db="EMBL/GenBank/DDBJ databases">
        <title>Sequence of Gallionella enrichment culture.</title>
        <authorList>
            <person name="Poehlein A."/>
            <person name="Muehling M."/>
            <person name="Daniel R."/>
        </authorList>
    </citation>
    <scope>NUCLEOTIDE SEQUENCE</scope>
</reference>
<evidence type="ECO:0000313" key="1">
    <source>
        <dbReference type="EMBL" id="OIR02340.1"/>
    </source>
</evidence>
<gene>
    <name evidence="1" type="ORF">GALL_154970</name>
</gene>
<evidence type="ECO:0008006" key="2">
    <source>
        <dbReference type="Google" id="ProtNLM"/>
    </source>
</evidence>
<sequence length="217" mass="23631">MDSALTAATLCRSLAAAPRLDQPYRHWTPRAMLDGSVALHLAQLPVSLPEADLSSGTRAANNDCRLFFNAEGQANDPAMKALAEAFQSPAVVAAWEKMCGLDLSGTFARIEYCRDGDGFWLEPHTDIGAKRVTILIYLSTGPGAEGWGTDVYAGPEAEPQSAPGDFNCGLVFVPGTDTWHGFHKRPITGIRRSLMLNYVGPEWRARHELCFPDRAVK</sequence>